<dbReference type="EMBL" id="PKPP01004311">
    <property type="protein sequence ID" value="PWA64983.1"/>
    <property type="molecule type" value="Genomic_DNA"/>
</dbReference>
<gene>
    <name evidence="1" type="ORF">CTI12_AA318110</name>
</gene>
<dbReference type="OrthoDB" id="1286245at2759"/>
<dbReference type="GO" id="GO:0016874">
    <property type="term" value="F:ligase activity"/>
    <property type="evidence" value="ECO:0007669"/>
    <property type="project" value="UniProtKB-KW"/>
</dbReference>
<protein>
    <submittedName>
        <fullName evidence="1">E3 SUMO-protein ligase SIZ1</fullName>
    </submittedName>
</protein>
<organism evidence="1 2">
    <name type="scientific">Artemisia annua</name>
    <name type="common">Sweet wormwood</name>
    <dbReference type="NCBI Taxonomy" id="35608"/>
    <lineage>
        <taxon>Eukaryota</taxon>
        <taxon>Viridiplantae</taxon>
        <taxon>Streptophyta</taxon>
        <taxon>Embryophyta</taxon>
        <taxon>Tracheophyta</taxon>
        <taxon>Spermatophyta</taxon>
        <taxon>Magnoliopsida</taxon>
        <taxon>eudicotyledons</taxon>
        <taxon>Gunneridae</taxon>
        <taxon>Pentapetalae</taxon>
        <taxon>asterids</taxon>
        <taxon>campanulids</taxon>
        <taxon>Asterales</taxon>
        <taxon>Asteraceae</taxon>
        <taxon>Asteroideae</taxon>
        <taxon>Anthemideae</taxon>
        <taxon>Artemisiinae</taxon>
        <taxon>Artemisia</taxon>
    </lineage>
</organism>
<comment type="caution">
    <text evidence="1">The sequence shown here is derived from an EMBL/GenBank/DDBJ whole genome shotgun (WGS) entry which is preliminary data.</text>
</comment>
<dbReference type="AlphaFoldDB" id="A0A2U1MUN8"/>
<sequence>MAIFGVYRRGSGVPMRAIDRPGCHLPRANGRDDGPIITPCTRDEMDKISLTGCDSLF</sequence>
<evidence type="ECO:0000313" key="2">
    <source>
        <dbReference type="Proteomes" id="UP000245207"/>
    </source>
</evidence>
<proteinExistence type="predicted"/>
<dbReference type="Proteomes" id="UP000245207">
    <property type="component" value="Unassembled WGS sequence"/>
</dbReference>
<dbReference type="STRING" id="35608.A0A2U1MUN8"/>
<name>A0A2U1MUN8_ARTAN</name>
<evidence type="ECO:0000313" key="1">
    <source>
        <dbReference type="EMBL" id="PWA64983.1"/>
    </source>
</evidence>
<accession>A0A2U1MUN8</accession>
<keyword evidence="2" id="KW-1185">Reference proteome</keyword>
<keyword evidence="1" id="KW-0436">Ligase</keyword>
<reference evidence="1 2" key="1">
    <citation type="journal article" date="2018" name="Mol. Plant">
        <title>The genome of Artemisia annua provides insight into the evolution of Asteraceae family and artemisinin biosynthesis.</title>
        <authorList>
            <person name="Shen Q."/>
            <person name="Zhang L."/>
            <person name="Liao Z."/>
            <person name="Wang S."/>
            <person name="Yan T."/>
            <person name="Shi P."/>
            <person name="Liu M."/>
            <person name="Fu X."/>
            <person name="Pan Q."/>
            <person name="Wang Y."/>
            <person name="Lv Z."/>
            <person name="Lu X."/>
            <person name="Zhang F."/>
            <person name="Jiang W."/>
            <person name="Ma Y."/>
            <person name="Chen M."/>
            <person name="Hao X."/>
            <person name="Li L."/>
            <person name="Tang Y."/>
            <person name="Lv G."/>
            <person name="Zhou Y."/>
            <person name="Sun X."/>
            <person name="Brodelius P.E."/>
            <person name="Rose J.K.C."/>
            <person name="Tang K."/>
        </authorList>
    </citation>
    <scope>NUCLEOTIDE SEQUENCE [LARGE SCALE GENOMIC DNA]</scope>
    <source>
        <strain evidence="2">cv. Huhao1</strain>
        <tissue evidence="1">Leaf</tissue>
    </source>
</reference>